<feature type="compositionally biased region" description="Basic and acidic residues" evidence="1">
    <location>
        <begin position="21"/>
        <end position="38"/>
    </location>
</feature>
<dbReference type="Proteomes" id="UP001497516">
    <property type="component" value="Chromosome 5"/>
</dbReference>
<reference evidence="2 3" key="1">
    <citation type="submission" date="2024-04" db="EMBL/GenBank/DDBJ databases">
        <authorList>
            <person name="Fracassetti M."/>
        </authorList>
    </citation>
    <scope>NUCLEOTIDE SEQUENCE [LARGE SCALE GENOMIC DNA]</scope>
</reference>
<sequence>MKDAGRISMVATKKKASAAPMKEETVSPMGRERQMDRGRKDMTVCSAFPFKFLETVKVVVVLVSGEG</sequence>
<accession>A0AAV2ER86</accession>
<dbReference type="EMBL" id="OZ034818">
    <property type="protein sequence ID" value="CAL1388503.1"/>
    <property type="molecule type" value="Genomic_DNA"/>
</dbReference>
<gene>
    <name evidence="2" type="ORF">LTRI10_LOCUS29431</name>
</gene>
<organism evidence="2 3">
    <name type="scientific">Linum trigynum</name>
    <dbReference type="NCBI Taxonomy" id="586398"/>
    <lineage>
        <taxon>Eukaryota</taxon>
        <taxon>Viridiplantae</taxon>
        <taxon>Streptophyta</taxon>
        <taxon>Embryophyta</taxon>
        <taxon>Tracheophyta</taxon>
        <taxon>Spermatophyta</taxon>
        <taxon>Magnoliopsida</taxon>
        <taxon>eudicotyledons</taxon>
        <taxon>Gunneridae</taxon>
        <taxon>Pentapetalae</taxon>
        <taxon>rosids</taxon>
        <taxon>fabids</taxon>
        <taxon>Malpighiales</taxon>
        <taxon>Linaceae</taxon>
        <taxon>Linum</taxon>
    </lineage>
</organism>
<proteinExistence type="predicted"/>
<evidence type="ECO:0000256" key="1">
    <source>
        <dbReference type="SAM" id="MobiDB-lite"/>
    </source>
</evidence>
<keyword evidence="3" id="KW-1185">Reference proteome</keyword>
<feature type="region of interest" description="Disordered" evidence="1">
    <location>
        <begin position="1"/>
        <end position="38"/>
    </location>
</feature>
<evidence type="ECO:0000313" key="3">
    <source>
        <dbReference type="Proteomes" id="UP001497516"/>
    </source>
</evidence>
<dbReference type="AlphaFoldDB" id="A0AAV2ER86"/>
<name>A0AAV2ER86_9ROSI</name>
<evidence type="ECO:0000313" key="2">
    <source>
        <dbReference type="EMBL" id="CAL1388503.1"/>
    </source>
</evidence>
<protein>
    <submittedName>
        <fullName evidence="2">Uncharacterized protein</fullName>
    </submittedName>
</protein>